<comment type="caution">
    <text evidence="2">The sequence shown here is derived from an EMBL/GenBank/DDBJ whole genome shotgun (WGS) entry which is preliminary data.</text>
</comment>
<protein>
    <submittedName>
        <fullName evidence="2">Acriflavin resistance protein</fullName>
    </submittedName>
</protein>
<dbReference type="GO" id="GO:0005886">
    <property type="term" value="C:plasma membrane"/>
    <property type="evidence" value="ECO:0007669"/>
    <property type="project" value="TreeGrafter"/>
</dbReference>
<dbReference type="PANTHER" id="PTHR32063">
    <property type="match status" value="1"/>
</dbReference>
<feature type="transmembrane region" description="Helical" evidence="1">
    <location>
        <begin position="993"/>
        <end position="1016"/>
    </location>
</feature>
<dbReference type="SUPFAM" id="SSF82693">
    <property type="entry name" value="Multidrug efflux transporter AcrB pore domain, PN1, PN2, PC1 and PC2 subdomains"/>
    <property type="match status" value="2"/>
</dbReference>
<keyword evidence="1" id="KW-0812">Transmembrane</keyword>
<evidence type="ECO:0000256" key="1">
    <source>
        <dbReference type="SAM" id="Phobius"/>
    </source>
</evidence>
<feature type="transmembrane region" description="Helical" evidence="1">
    <location>
        <begin position="430"/>
        <end position="449"/>
    </location>
</feature>
<dbReference type="PANTHER" id="PTHR32063:SF33">
    <property type="entry name" value="RND SUPERFAMILY EFFLUX PUMP PERMEASE COMPONENT"/>
    <property type="match status" value="1"/>
</dbReference>
<dbReference type="SUPFAM" id="SSF82714">
    <property type="entry name" value="Multidrug efflux transporter AcrB TolC docking domain, DN and DC subdomains"/>
    <property type="match status" value="1"/>
</dbReference>
<dbReference type="RefSeq" id="WP_101184729.1">
    <property type="nucleotide sequence ID" value="NZ_CP031218.1"/>
</dbReference>
<keyword evidence="1" id="KW-0472">Membrane</keyword>
<dbReference type="EMBL" id="NXIF01000027">
    <property type="protein sequence ID" value="PKI80769.1"/>
    <property type="molecule type" value="Genomic_DNA"/>
</dbReference>
<feature type="transmembrane region" description="Helical" evidence="1">
    <location>
        <begin position="384"/>
        <end position="409"/>
    </location>
</feature>
<dbReference type="Gene3D" id="3.30.70.1430">
    <property type="entry name" value="Multidrug efflux transporter AcrB pore domain"/>
    <property type="match status" value="2"/>
</dbReference>
<organism evidence="2 3">
    <name type="scientific">Malaciobacter halophilus</name>
    <dbReference type="NCBI Taxonomy" id="197482"/>
    <lineage>
        <taxon>Bacteria</taxon>
        <taxon>Pseudomonadati</taxon>
        <taxon>Campylobacterota</taxon>
        <taxon>Epsilonproteobacteria</taxon>
        <taxon>Campylobacterales</taxon>
        <taxon>Arcobacteraceae</taxon>
        <taxon>Malaciobacter</taxon>
    </lineage>
</organism>
<accession>A0A2N1J2I3</accession>
<gene>
    <name evidence="2" type="ORF">CP960_07130</name>
</gene>
<dbReference type="OrthoDB" id="8430015at2"/>
<dbReference type="Gene3D" id="3.30.70.1320">
    <property type="entry name" value="Multidrug efflux transporter AcrB pore domain like"/>
    <property type="match status" value="1"/>
</dbReference>
<keyword evidence="1" id="KW-1133">Transmembrane helix</keyword>
<feature type="transmembrane region" description="Helical" evidence="1">
    <location>
        <begin position="333"/>
        <end position="351"/>
    </location>
</feature>
<feature type="transmembrane region" description="Helical" evidence="1">
    <location>
        <begin position="873"/>
        <end position="892"/>
    </location>
</feature>
<feature type="transmembrane region" description="Helical" evidence="1">
    <location>
        <begin position="358"/>
        <end position="378"/>
    </location>
</feature>
<sequence length="1030" mass="115720">MIRNMIEFALRKPVLNHMLLVFLLVLSIFSYNNIPKEIFPPSSLDAVSITGSYSGASSDLLDKIAVEDIEDELLGLSEAKKITSVIKNGFFSIKVDLKDGEDANLVVDDVKDIIAQIKTNLPADMDEPTVKSMEHTFPLITVSLYSKDGSKSKNELLELADDVKSTIMQLKDLSEVTVFSKTDKELLISFDENKIEALNLSKVEVINAVGNISSIFPVGIIKDSTKHYYLSTFNGQKNINDIKNTILKVGGKKLYLKDIANVEFKLADVDDISHFNAKRNVAIGINKGFEGDSIELVKKIKQITKDYEQLYSDIEFDTYIDTSIWIKNRLNTVVSNILFGLILLFIALLLFINVRIAIVIAIGIPTSFMIALIAADYLGYSLNMLSLLGALIALGMLVDEAIVVGENIYRHMEMGKDKFKAARDGALEMYPAVLTATATTIFAFLPILIMSGETGKFMQILPIMITVLLLSSLIEAFFFLPLHSMQLLKVSKEDRKSHKVWDFNKKLYSKVLEFLLKGKYFTLLIMLVVIFSITFILFKNLKFQFMPSFDTTQVYISGSVGVGNKIEQTEKRVFEIEKLLLNSIDFNTEVSSISSVIGMKLDGKNQPQNEEFYFQIFVNLYERAPQNLFDKYINPYLSPKYDDTNMIRQSSAQELEQRIKKIIEKNIQTSNFDELKIFTPKAGIVKNDIEIAVSGENKKVHKAVNIIKHKLSSIKGVSNIADDALLGNYELKFKVNKYGQQIGVDEQTILSQLRPFYSKAAYSKMFDKKGIVEIVFESKNKDILQSLDRFEIVLPDKKRVLLKDVATFVKIPAYSQIFKENNRRITSVTASITNTTSSDVYEELTPVLNSLKKLVKLDIKGEQEENSKVQKEMAEAALIAIILIFIALVWMFDSMIKPLIIISTIPLSILGVLVGHVIMGINLTMPGLIGVVGLAGVIVNDGIIMMDFIKKAKNLKEIKEQAILRLRPILLTSITTVLGLSSLIFFASGQALILQPMAVALGFGILWATILNLYYVPMVYRLIYLRKCEE</sequence>
<dbReference type="Gene3D" id="3.30.2090.10">
    <property type="entry name" value="Multidrug efflux transporter AcrB TolC docking domain, DN and DC subdomains"/>
    <property type="match status" value="2"/>
</dbReference>
<dbReference type="InterPro" id="IPR027463">
    <property type="entry name" value="AcrB_DN_DC_subdom"/>
</dbReference>
<dbReference type="SUPFAM" id="SSF82866">
    <property type="entry name" value="Multidrug efflux transporter AcrB transmembrane domain"/>
    <property type="match status" value="2"/>
</dbReference>
<feature type="transmembrane region" description="Helical" evidence="1">
    <location>
        <begin position="927"/>
        <end position="949"/>
    </location>
</feature>
<feature type="transmembrane region" description="Helical" evidence="1">
    <location>
        <begin position="969"/>
        <end position="987"/>
    </location>
</feature>
<keyword evidence="3" id="KW-1185">Reference proteome</keyword>
<dbReference type="Proteomes" id="UP000233248">
    <property type="component" value="Unassembled WGS sequence"/>
</dbReference>
<dbReference type="GO" id="GO:0042910">
    <property type="term" value="F:xenobiotic transmembrane transporter activity"/>
    <property type="evidence" value="ECO:0007669"/>
    <property type="project" value="TreeGrafter"/>
</dbReference>
<feature type="transmembrane region" description="Helical" evidence="1">
    <location>
        <begin position="899"/>
        <end position="921"/>
    </location>
</feature>
<evidence type="ECO:0000313" key="3">
    <source>
        <dbReference type="Proteomes" id="UP000233248"/>
    </source>
</evidence>
<dbReference type="Gene3D" id="3.30.70.1440">
    <property type="entry name" value="Multidrug efflux transporter AcrB pore domain"/>
    <property type="match status" value="1"/>
</dbReference>
<name>A0A2N1J2I3_9BACT</name>
<evidence type="ECO:0000313" key="2">
    <source>
        <dbReference type="EMBL" id="PKI80769.1"/>
    </source>
</evidence>
<reference evidence="2 3" key="1">
    <citation type="submission" date="2017-09" db="EMBL/GenBank/DDBJ databases">
        <title>Genomics of the genus Arcobacter.</title>
        <authorList>
            <person name="Perez-Cataluna A."/>
            <person name="Figueras M.J."/>
            <person name="Salas-Masso N."/>
        </authorList>
    </citation>
    <scope>NUCLEOTIDE SEQUENCE [LARGE SCALE GENOMIC DNA]</scope>
    <source>
        <strain evidence="2 3">DSM 18005</strain>
    </source>
</reference>
<feature type="transmembrane region" description="Helical" evidence="1">
    <location>
        <begin position="520"/>
        <end position="538"/>
    </location>
</feature>
<dbReference type="Pfam" id="PF00873">
    <property type="entry name" value="ACR_tran"/>
    <property type="match status" value="1"/>
</dbReference>
<dbReference type="Gene3D" id="1.20.1640.10">
    <property type="entry name" value="Multidrug efflux transporter AcrB transmembrane domain"/>
    <property type="match status" value="2"/>
</dbReference>
<dbReference type="InterPro" id="IPR001036">
    <property type="entry name" value="Acrflvin-R"/>
</dbReference>
<proteinExistence type="predicted"/>
<dbReference type="AlphaFoldDB" id="A0A2N1J2I3"/>
<feature type="transmembrane region" description="Helical" evidence="1">
    <location>
        <begin position="461"/>
        <end position="482"/>
    </location>
</feature>
<dbReference type="KEGG" id="ahs:AHALO_1540"/>
<dbReference type="PRINTS" id="PR00702">
    <property type="entry name" value="ACRIFLAVINRP"/>
</dbReference>